<dbReference type="InterPro" id="IPR017806">
    <property type="entry name" value="EgtB"/>
</dbReference>
<dbReference type="InterPro" id="IPR034660">
    <property type="entry name" value="DinB/YfiT-like"/>
</dbReference>
<evidence type="ECO:0000256" key="3">
    <source>
        <dbReference type="ARBA" id="ARBA00037882"/>
    </source>
</evidence>
<evidence type="ECO:0008006" key="8">
    <source>
        <dbReference type="Google" id="ProtNLM"/>
    </source>
</evidence>
<dbReference type="Gene3D" id="3.90.1580.10">
    <property type="entry name" value="paralog of FGE (formylglycine-generating enzyme)"/>
    <property type="match status" value="1"/>
</dbReference>
<accession>A0A9W6C2G8</accession>
<sequence length="850" mass="92514">MIHPGLEHDLEVLSEAEAEEHVTAGCFRTGPAGAVGLELERTIHDAGNCARPVPVPEVRAVAAGLEGHLPGAGAITLEPGGQLELSSACAPDLPSVIGAVRADLAAIDGRFADAGLRFGPLGMDPVRAPARTLEHPRYATMERHFDRDGVAGRTMMCSTASLQVCLDAGLPGTGTGSAVQRWQRLHRLAPVLVALFANSPFRNGTPSGWASTRQSVWLATDPSRTAPVPPSGDPAQAWADYALDASVLCIPSHDGSWDAPRGLTMRGWLRGQGPRPVTRADLDYHLSTLFPFVRPRGFLEIRVIDAQAGADWEAVAAITTAVVDDEQAADAAAEACGPVGVLIDPMRAAARNAMAEPALARAGLLCAEAALGALGRLGVDARTRFLVERFLERHTARERRMNHPGFPPHGPEAAGALKERIACGLERSRRRVHALTTCDEEELLAQHSPLMSPLVWDLAHVGSQEELWLVRDVGGLDPLRPEIDSLYDAFEHSRSARPSLPLLDPADSRAYIGEVRAKALDILDRVPLEGSPLLEAGFAFGMIIQHEQQHAETMLATHQLRAGEPVLHAQPLDPAVLGTRGANLPREVHVPAGPFTMGSSVEPWALDNERPAHEVHVPGYWIDTVPVSNAEFAGFVADGGYDRKELWSPVGWAHRQRTGLGAPGFWRREGGQWWRRRFGVEEAVPDDEPVQHVSYWEAEAYARWAGRRLPTEAEWEKAARWDPGTGRSRRFPWGDEEPTARHANLGGTAMRPAPVGSYPDGASPLGVRQLIGDVWEWTSSDFLPYPGFRAFPYREYSEVFFGSEQKVLRGGSWATDAAACRATFRNWDYPIRRQIFTGFRTARDAAAEGR</sequence>
<evidence type="ECO:0000256" key="2">
    <source>
        <dbReference type="ARBA" id="ARBA00023004"/>
    </source>
</evidence>
<dbReference type="InterPro" id="IPR017809">
    <property type="entry name" value="EgtA_Actinobacteria"/>
</dbReference>
<dbReference type="HAMAP" id="MF_02034">
    <property type="entry name" value="EgtA"/>
    <property type="match status" value="1"/>
</dbReference>
<proteinExistence type="inferred from homology"/>
<dbReference type="Pfam" id="PF12867">
    <property type="entry name" value="DinB_2"/>
    <property type="match status" value="1"/>
</dbReference>
<dbReference type="HAMAP" id="MF_02035">
    <property type="entry name" value="EgtB"/>
    <property type="match status" value="1"/>
</dbReference>
<name>A0A9W6C2G8_9CHLO</name>
<gene>
    <name evidence="6" type="primary">PLESTB003650</name>
    <name evidence="6" type="ORF">PLESTB_001909000</name>
</gene>
<dbReference type="SUPFAM" id="SSF55931">
    <property type="entry name" value="Glutamine synthetase/guanido kinase"/>
    <property type="match status" value="1"/>
</dbReference>
<feature type="domain" description="Sulfatase-modifying factor enzyme-like" evidence="4">
    <location>
        <begin position="584"/>
        <end position="843"/>
    </location>
</feature>
<dbReference type="GO" id="GO:0004357">
    <property type="term" value="F:glutamate-cysteine ligase activity"/>
    <property type="evidence" value="ECO:0007669"/>
    <property type="project" value="InterPro"/>
</dbReference>
<dbReference type="PANTHER" id="PTHR23150:SF36">
    <property type="entry name" value="HERCYNINE OXYGENASE"/>
    <property type="match status" value="1"/>
</dbReference>
<dbReference type="SUPFAM" id="SSF56436">
    <property type="entry name" value="C-type lectin-like"/>
    <property type="match status" value="1"/>
</dbReference>
<dbReference type="EMBL" id="BRXU01000066">
    <property type="protein sequence ID" value="GLC62524.1"/>
    <property type="molecule type" value="Genomic_DNA"/>
</dbReference>
<comment type="caution">
    <text evidence="6">The sequence shown here is derived from an EMBL/GenBank/DDBJ whole genome shotgun (WGS) entry which is preliminary data.</text>
</comment>
<evidence type="ECO:0000313" key="7">
    <source>
        <dbReference type="Proteomes" id="UP001165080"/>
    </source>
</evidence>
<dbReference type="Pfam" id="PF03781">
    <property type="entry name" value="FGE-sulfatase"/>
    <property type="match status" value="1"/>
</dbReference>
<dbReference type="InterPro" id="IPR051043">
    <property type="entry name" value="Sulfatase_Mod_Factor_Kinase"/>
</dbReference>
<evidence type="ECO:0000256" key="1">
    <source>
        <dbReference type="ARBA" id="ARBA00023002"/>
    </source>
</evidence>
<dbReference type="GO" id="GO:0052699">
    <property type="term" value="P:ergothioneine biosynthetic process"/>
    <property type="evidence" value="ECO:0007669"/>
    <property type="project" value="InterPro"/>
</dbReference>
<dbReference type="InterPro" id="IPR005532">
    <property type="entry name" value="SUMF_dom"/>
</dbReference>
<dbReference type="PANTHER" id="PTHR23150">
    <property type="entry name" value="SULFATASE MODIFYING FACTOR 1, 2"/>
    <property type="match status" value="1"/>
</dbReference>
<dbReference type="AlphaFoldDB" id="A0A9W6C2G8"/>
<protein>
    <recommendedName>
        <fullName evidence="8">Gamma-ECS</fullName>
    </recommendedName>
</protein>
<evidence type="ECO:0000259" key="4">
    <source>
        <dbReference type="Pfam" id="PF03781"/>
    </source>
</evidence>
<dbReference type="Gene3D" id="1.20.120.450">
    <property type="entry name" value="dinb family like domain"/>
    <property type="match status" value="1"/>
</dbReference>
<organism evidence="6 7">
    <name type="scientific">Pleodorina starrii</name>
    <dbReference type="NCBI Taxonomy" id="330485"/>
    <lineage>
        <taxon>Eukaryota</taxon>
        <taxon>Viridiplantae</taxon>
        <taxon>Chlorophyta</taxon>
        <taxon>core chlorophytes</taxon>
        <taxon>Chlorophyceae</taxon>
        <taxon>CS clade</taxon>
        <taxon>Chlamydomonadales</taxon>
        <taxon>Volvocaceae</taxon>
        <taxon>Pleodorina</taxon>
    </lineage>
</organism>
<keyword evidence="7" id="KW-1185">Reference proteome</keyword>
<dbReference type="Proteomes" id="UP001165080">
    <property type="component" value="Unassembled WGS sequence"/>
</dbReference>
<dbReference type="SUPFAM" id="SSF109854">
    <property type="entry name" value="DinB/YfiT-like putative metalloenzymes"/>
    <property type="match status" value="1"/>
</dbReference>
<reference evidence="6 7" key="1">
    <citation type="journal article" date="2023" name="Commun. Biol.">
        <title>Reorganization of the ancestral sex-determining regions during the evolution of trioecy in Pleodorina starrii.</title>
        <authorList>
            <person name="Takahashi K."/>
            <person name="Suzuki S."/>
            <person name="Kawai-Toyooka H."/>
            <person name="Yamamoto K."/>
            <person name="Hamaji T."/>
            <person name="Ootsuki R."/>
            <person name="Yamaguchi H."/>
            <person name="Kawachi M."/>
            <person name="Higashiyama T."/>
            <person name="Nozaki H."/>
        </authorList>
    </citation>
    <scope>NUCLEOTIDE SEQUENCE [LARGE SCALE GENOMIC DNA]</scope>
    <source>
        <strain evidence="6 7">NIES-4479</strain>
    </source>
</reference>
<keyword evidence="1" id="KW-0560">Oxidoreductase</keyword>
<dbReference type="GO" id="GO:0016491">
    <property type="term" value="F:oxidoreductase activity"/>
    <property type="evidence" value="ECO:0007669"/>
    <property type="project" value="InterPro"/>
</dbReference>
<dbReference type="InterPro" id="IPR042095">
    <property type="entry name" value="SUMF_sf"/>
</dbReference>
<dbReference type="Gene3D" id="3.30.590.20">
    <property type="match status" value="1"/>
</dbReference>
<evidence type="ECO:0000259" key="5">
    <source>
        <dbReference type="Pfam" id="PF12867"/>
    </source>
</evidence>
<dbReference type="InterPro" id="IPR032890">
    <property type="entry name" value="EgtB_Actinobacteria"/>
</dbReference>
<dbReference type="NCBIfam" id="TIGR03440">
    <property type="entry name" value="egtB_TIGR03440"/>
    <property type="match status" value="1"/>
</dbReference>
<dbReference type="InterPro" id="IPR014746">
    <property type="entry name" value="Gln_synth/guanido_kin_cat_dom"/>
</dbReference>
<feature type="domain" description="DinB-like" evidence="5">
    <location>
        <begin position="425"/>
        <end position="554"/>
    </location>
</feature>
<dbReference type="InterPro" id="IPR016187">
    <property type="entry name" value="CTDL_fold"/>
</dbReference>
<evidence type="ECO:0000313" key="6">
    <source>
        <dbReference type="EMBL" id="GLC62524.1"/>
    </source>
</evidence>
<dbReference type="InterPro" id="IPR024775">
    <property type="entry name" value="DinB-like"/>
</dbReference>
<comment type="pathway">
    <text evidence="3">Amino-acid biosynthesis; ergothioneine biosynthesis.</text>
</comment>
<keyword evidence="2" id="KW-0408">Iron</keyword>
<dbReference type="Pfam" id="PF04107">
    <property type="entry name" value="GCS2"/>
    <property type="match status" value="1"/>
</dbReference>
<dbReference type="InterPro" id="IPR006336">
    <property type="entry name" value="GCS2"/>
</dbReference>